<accession>A0A175R4V5</accession>
<dbReference type="SMART" id="SM00382">
    <property type="entry name" value="AAA"/>
    <property type="match status" value="1"/>
</dbReference>
<keyword evidence="3" id="KW-0547">Nucleotide-binding</keyword>
<dbReference type="GO" id="GO:0016887">
    <property type="term" value="F:ATP hydrolysis activity"/>
    <property type="evidence" value="ECO:0007669"/>
    <property type="project" value="InterPro"/>
</dbReference>
<evidence type="ECO:0000256" key="3">
    <source>
        <dbReference type="ARBA" id="ARBA00022741"/>
    </source>
</evidence>
<dbReference type="EMBL" id="LDPZ01000049">
    <property type="protein sequence ID" value="KTQ86458.1"/>
    <property type="molecule type" value="Genomic_DNA"/>
</dbReference>
<comment type="caution">
    <text evidence="6">The sequence shown here is derived from an EMBL/GenBank/DDBJ whole genome shotgun (WGS) entry which is preliminary data.</text>
</comment>
<dbReference type="OrthoDB" id="9802264at2"/>
<protein>
    <submittedName>
        <fullName evidence="6">ABC transporter ATP-binding protein</fullName>
    </submittedName>
</protein>
<evidence type="ECO:0000256" key="1">
    <source>
        <dbReference type="ARBA" id="ARBA00005417"/>
    </source>
</evidence>
<keyword evidence="2" id="KW-0813">Transport</keyword>
<gene>
    <name evidence="6" type="ORF">NS226_17920</name>
</gene>
<dbReference type="GO" id="GO:0005524">
    <property type="term" value="F:ATP binding"/>
    <property type="evidence" value="ECO:0007669"/>
    <property type="project" value="UniProtKB-KW"/>
</dbReference>
<dbReference type="PATRIC" id="fig|401562.3.peg.3525"/>
<evidence type="ECO:0000256" key="2">
    <source>
        <dbReference type="ARBA" id="ARBA00022448"/>
    </source>
</evidence>
<dbReference type="PANTHER" id="PTHR42781">
    <property type="entry name" value="SPERMIDINE/PUTRESCINE IMPORT ATP-BINDING PROTEIN POTA"/>
    <property type="match status" value="1"/>
</dbReference>
<dbReference type="SUPFAM" id="SSF52540">
    <property type="entry name" value="P-loop containing nucleoside triphosphate hydrolases"/>
    <property type="match status" value="1"/>
</dbReference>
<name>A0A175R4V5_9HYPH</name>
<sequence>MAAGDGNLELEAVRISLRGRLLLDIDAAIEAGSVLTIRGPSGSGKSSLFALLAGFLDPSFTASGKAILGGRDLLALAPEKRGVGLMFQDALLFPHMSVGRNLTFAIPAVRRGRGLRKAMAEDMLEGLGLAGTFDRSPMTLSGGQAARVSLARTLLSEPRLLLLDEPFSRLDAALRPEIRALVFQEVATRRIPALLVTHDAHDIPKGGNVIEIGG</sequence>
<dbReference type="STRING" id="401562.NS365_22740"/>
<dbReference type="AlphaFoldDB" id="A0A175R4V5"/>
<evidence type="ECO:0000256" key="4">
    <source>
        <dbReference type="ARBA" id="ARBA00022840"/>
    </source>
</evidence>
<organism evidence="6 7">
    <name type="scientific">Aureimonas ureilytica</name>
    <dbReference type="NCBI Taxonomy" id="401562"/>
    <lineage>
        <taxon>Bacteria</taxon>
        <taxon>Pseudomonadati</taxon>
        <taxon>Pseudomonadota</taxon>
        <taxon>Alphaproteobacteria</taxon>
        <taxon>Hyphomicrobiales</taxon>
        <taxon>Aurantimonadaceae</taxon>
        <taxon>Aureimonas</taxon>
    </lineage>
</organism>
<dbReference type="PROSITE" id="PS00211">
    <property type="entry name" value="ABC_TRANSPORTER_1"/>
    <property type="match status" value="1"/>
</dbReference>
<dbReference type="InterPro" id="IPR027417">
    <property type="entry name" value="P-loop_NTPase"/>
</dbReference>
<evidence type="ECO:0000259" key="5">
    <source>
        <dbReference type="PROSITE" id="PS50893"/>
    </source>
</evidence>
<evidence type="ECO:0000313" key="7">
    <source>
        <dbReference type="Proteomes" id="UP000078272"/>
    </source>
</evidence>
<dbReference type="Proteomes" id="UP000078272">
    <property type="component" value="Unassembled WGS sequence"/>
</dbReference>
<feature type="domain" description="ABC transporter" evidence="5">
    <location>
        <begin position="7"/>
        <end position="212"/>
    </location>
</feature>
<dbReference type="InterPro" id="IPR003439">
    <property type="entry name" value="ABC_transporter-like_ATP-bd"/>
</dbReference>
<reference evidence="6 7" key="1">
    <citation type="journal article" date="2016" name="Front. Microbiol.">
        <title>Genomic Resource of Rice Seed Associated Bacteria.</title>
        <authorList>
            <person name="Midha S."/>
            <person name="Bansal K."/>
            <person name="Sharma S."/>
            <person name="Kumar N."/>
            <person name="Patil P.P."/>
            <person name="Chaudhry V."/>
            <person name="Patil P.B."/>
        </authorList>
    </citation>
    <scope>NUCLEOTIDE SEQUENCE [LARGE SCALE GENOMIC DNA]</scope>
    <source>
        <strain evidence="6 7">NS226</strain>
    </source>
</reference>
<evidence type="ECO:0000313" key="6">
    <source>
        <dbReference type="EMBL" id="KTQ86458.1"/>
    </source>
</evidence>
<dbReference type="InterPro" id="IPR017871">
    <property type="entry name" value="ABC_transporter-like_CS"/>
</dbReference>
<comment type="similarity">
    <text evidence="1">Belongs to the ABC transporter superfamily.</text>
</comment>
<keyword evidence="4 6" id="KW-0067">ATP-binding</keyword>
<dbReference type="PROSITE" id="PS50893">
    <property type="entry name" value="ABC_TRANSPORTER_2"/>
    <property type="match status" value="1"/>
</dbReference>
<proteinExistence type="inferred from homology"/>
<dbReference type="Pfam" id="PF00005">
    <property type="entry name" value="ABC_tran"/>
    <property type="match status" value="1"/>
</dbReference>
<dbReference type="InterPro" id="IPR003593">
    <property type="entry name" value="AAA+_ATPase"/>
</dbReference>
<dbReference type="RefSeq" id="WP_058636113.1">
    <property type="nucleotide sequence ID" value="NZ_LDPZ01000049.1"/>
</dbReference>
<dbReference type="InterPro" id="IPR050093">
    <property type="entry name" value="ABC_SmlMolc_Importer"/>
</dbReference>
<dbReference type="Gene3D" id="3.40.50.300">
    <property type="entry name" value="P-loop containing nucleotide triphosphate hydrolases"/>
    <property type="match status" value="1"/>
</dbReference>
<dbReference type="PANTHER" id="PTHR42781:SF4">
    <property type="entry name" value="SPERMIDINE_PUTRESCINE IMPORT ATP-BINDING PROTEIN POTA"/>
    <property type="match status" value="1"/>
</dbReference>